<evidence type="ECO:0000313" key="4">
    <source>
        <dbReference type="EMBL" id="GGE47144.1"/>
    </source>
</evidence>
<feature type="transmembrane region" description="Helical" evidence="2">
    <location>
        <begin position="373"/>
        <end position="389"/>
    </location>
</feature>
<dbReference type="EMBL" id="BMIR01000013">
    <property type="protein sequence ID" value="GGE47144.1"/>
    <property type="molecule type" value="Genomic_DNA"/>
</dbReference>
<gene>
    <name evidence="4" type="primary">pgpH</name>
    <name evidence="4" type="ORF">GCM10011391_27470</name>
</gene>
<feature type="domain" description="HD" evidence="3">
    <location>
        <begin position="516"/>
        <end position="659"/>
    </location>
</feature>
<dbReference type="InterPro" id="IPR011621">
    <property type="entry name" value="Metal-dep_PHydrolase_7TM_intra"/>
</dbReference>
<feature type="transmembrane region" description="Helical" evidence="2">
    <location>
        <begin position="401"/>
        <end position="418"/>
    </location>
</feature>
<feature type="transmembrane region" description="Helical" evidence="2">
    <location>
        <begin position="322"/>
        <end position="340"/>
    </location>
</feature>
<sequence length="730" mass="81978">MRLTNWSKYWDKLKQHSLFSSLILVLLGVIMYVGMIRVVLPDTLDIKLHQIAKEDIQSPIEIVDRQATKDLREQAIAEAPTSYTYNKDAALIQVEKANDLFNVLQEIRKDNAAKSEGKEDDSNRSDTDDPDKNKPLSLDDQIKQAEKKLNEASDNHLPKAVISSLLSFSEQDFSRTRDITSSTIYETMSNKIKWSDLEATQQKAIDSIPTTVVSQKIHDVLKEILNQYIVPNYVFDAKTTKRNKEDALNTVEPVVIRQGEVIVKKGDLITSDVLHKLKVVGLMDNHFNVLPFFGLAILVFFLTALIALEFNELKRKAKSPPNAYLIYLCIFLMTMIIINLGNVIQATHLENIGLVLPVAAGPLLITILMNKRIAMVSSIIFAICSGFIYETDGLSSVTFDYRIALYVMFSALAGSLVLRGNYSRPRLIQTGLIITGVNILSVIGLMLIKNGTINLINLGEETGYAVLSGFLATVLTIGLLPFFEAAFGILSTMKLIELSNPNHELLRKILLEAPGTYHHSVMVANLAERACEVIGANGLLARVAAYYHDIGKTKRPRFFIENQFNGVNPHDRISPQLSKRVIIAHPYDGVEILKEHKLPKEIIDIAEQHHGTTLLKYFYYKAREDMGDAVLESEFRYPGPKAQTKEAAVVELADSVEAAVRSMPKPTPEKIEELVKSIFNDRLEDGQFDECDLTMKELHEVRHSIIETLNGIFHSRIEYPDEVNDKKSSL</sequence>
<organism evidence="4 5">
    <name type="scientific">Pullulanibacillus camelliae</name>
    <dbReference type="NCBI Taxonomy" id="1707096"/>
    <lineage>
        <taxon>Bacteria</taxon>
        <taxon>Bacillati</taxon>
        <taxon>Bacillota</taxon>
        <taxon>Bacilli</taxon>
        <taxon>Bacillales</taxon>
        <taxon>Sporolactobacillaceae</taxon>
        <taxon>Pullulanibacillus</taxon>
    </lineage>
</organism>
<dbReference type="AlphaFoldDB" id="A0A8J2YJK0"/>
<feature type="transmembrane region" description="Helical" evidence="2">
    <location>
        <begin position="21"/>
        <end position="40"/>
    </location>
</feature>
<keyword evidence="2" id="KW-0472">Membrane</keyword>
<dbReference type="Pfam" id="PF01966">
    <property type="entry name" value="HD"/>
    <property type="match status" value="1"/>
</dbReference>
<evidence type="ECO:0000259" key="3">
    <source>
        <dbReference type="PROSITE" id="PS51831"/>
    </source>
</evidence>
<evidence type="ECO:0000256" key="1">
    <source>
        <dbReference type="SAM" id="MobiDB-lite"/>
    </source>
</evidence>
<feature type="compositionally biased region" description="Basic and acidic residues" evidence="1">
    <location>
        <begin position="111"/>
        <end position="134"/>
    </location>
</feature>
<dbReference type="InterPro" id="IPR052722">
    <property type="entry name" value="PgpH_phosphodiesterase"/>
</dbReference>
<feature type="transmembrane region" description="Helical" evidence="2">
    <location>
        <begin position="289"/>
        <end position="310"/>
    </location>
</feature>
<dbReference type="SUPFAM" id="SSF109604">
    <property type="entry name" value="HD-domain/PDEase-like"/>
    <property type="match status" value="1"/>
</dbReference>
<keyword evidence="5" id="KW-1185">Reference proteome</keyword>
<dbReference type="InterPro" id="IPR011624">
    <property type="entry name" value="Metal-dep_PHydrolase_7TM_extra"/>
</dbReference>
<dbReference type="PANTHER" id="PTHR36442">
    <property type="entry name" value="CYCLIC-DI-AMP PHOSPHODIESTERASE PGPH"/>
    <property type="match status" value="1"/>
</dbReference>
<dbReference type="InterPro" id="IPR006675">
    <property type="entry name" value="HDIG_dom"/>
</dbReference>
<dbReference type="PROSITE" id="PS51831">
    <property type="entry name" value="HD"/>
    <property type="match status" value="1"/>
</dbReference>
<dbReference type="Proteomes" id="UP000628775">
    <property type="component" value="Unassembled WGS sequence"/>
</dbReference>
<feature type="transmembrane region" description="Helical" evidence="2">
    <location>
        <begin position="352"/>
        <end position="368"/>
    </location>
</feature>
<dbReference type="SMART" id="SM00471">
    <property type="entry name" value="HDc"/>
    <property type="match status" value="1"/>
</dbReference>
<feature type="region of interest" description="Disordered" evidence="1">
    <location>
        <begin position="111"/>
        <end position="137"/>
    </location>
</feature>
<dbReference type="Pfam" id="PF07697">
    <property type="entry name" value="7TMR-HDED"/>
    <property type="match status" value="1"/>
</dbReference>
<reference evidence="4" key="2">
    <citation type="submission" date="2020-09" db="EMBL/GenBank/DDBJ databases">
        <authorList>
            <person name="Sun Q."/>
            <person name="Zhou Y."/>
        </authorList>
    </citation>
    <scope>NUCLEOTIDE SEQUENCE</scope>
    <source>
        <strain evidence="4">CGMCC 1.15371</strain>
    </source>
</reference>
<evidence type="ECO:0000256" key="2">
    <source>
        <dbReference type="SAM" id="Phobius"/>
    </source>
</evidence>
<dbReference type="NCBIfam" id="TIGR00277">
    <property type="entry name" value="HDIG"/>
    <property type="match status" value="1"/>
</dbReference>
<dbReference type="InterPro" id="IPR006674">
    <property type="entry name" value="HD_domain"/>
</dbReference>
<name>A0A8J2YJK0_9BACL</name>
<proteinExistence type="predicted"/>
<feature type="transmembrane region" description="Helical" evidence="2">
    <location>
        <begin position="430"/>
        <end position="448"/>
    </location>
</feature>
<comment type="caution">
    <text evidence="4">The sequence shown here is derived from an EMBL/GenBank/DDBJ whole genome shotgun (WGS) entry which is preliminary data.</text>
</comment>
<reference evidence="4" key="1">
    <citation type="journal article" date="2014" name="Int. J. Syst. Evol. Microbiol.">
        <title>Complete genome sequence of Corynebacterium casei LMG S-19264T (=DSM 44701T), isolated from a smear-ripened cheese.</title>
        <authorList>
            <consortium name="US DOE Joint Genome Institute (JGI-PGF)"/>
            <person name="Walter F."/>
            <person name="Albersmeier A."/>
            <person name="Kalinowski J."/>
            <person name="Ruckert C."/>
        </authorList>
    </citation>
    <scope>NUCLEOTIDE SEQUENCE</scope>
    <source>
        <strain evidence="4">CGMCC 1.15371</strain>
    </source>
</reference>
<feature type="transmembrane region" description="Helical" evidence="2">
    <location>
        <begin position="468"/>
        <end position="490"/>
    </location>
</feature>
<dbReference type="PANTHER" id="PTHR36442:SF1">
    <property type="entry name" value="CYCLIC-DI-AMP PHOSPHODIESTERASE PGPH"/>
    <property type="match status" value="1"/>
</dbReference>
<dbReference type="RefSeq" id="WP_188695163.1">
    <property type="nucleotide sequence ID" value="NZ_BMIR01000013.1"/>
</dbReference>
<dbReference type="InterPro" id="IPR003607">
    <property type="entry name" value="HD/PDEase_dom"/>
</dbReference>
<dbReference type="CDD" id="cd00077">
    <property type="entry name" value="HDc"/>
    <property type="match status" value="1"/>
</dbReference>
<keyword evidence="2" id="KW-0812">Transmembrane</keyword>
<keyword evidence="2" id="KW-1133">Transmembrane helix</keyword>
<accession>A0A8J2YJK0</accession>
<dbReference type="Gene3D" id="1.10.3210.10">
    <property type="entry name" value="Hypothetical protein af1432"/>
    <property type="match status" value="1"/>
</dbReference>
<protein>
    <submittedName>
        <fullName evidence="4">Cyclic-di-AMP phosphodiesterase PgpH</fullName>
    </submittedName>
</protein>
<dbReference type="Pfam" id="PF07698">
    <property type="entry name" value="7TM-7TMR_HD"/>
    <property type="match status" value="1"/>
</dbReference>
<evidence type="ECO:0000313" key="5">
    <source>
        <dbReference type="Proteomes" id="UP000628775"/>
    </source>
</evidence>